<dbReference type="RefSeq" id="WP_420069482.1">
    <property type="nucleotide sequence ID" value="NZ_JBCHKQ010000002.1"/>
</dbReference>
<evidence type="ECO:0000313" key="7">
    <source>
        <dbReference type="EMBL" id="MEM5948036.1"/>
    </source>
</evidence>
<keyword evidence="5 6" id="KW-0472">Membrane</keyword>
<evidence type="ECO:0000256" key="3">
    <source>
        <dbReference type="ARBA" id="ARBA00022692"/>
    </source>
</evidence>
<feature type="transmembrane region" description="Helical" evidence="6">
    <location>
        <begin position="236"/>
        <end position="256"/>
    </location>
</feature>
<feature type="transmembrane region" description="Helical" evidence="6">
    <location>
        <begin position="25"/>
        <end position="53"/>
    </location>
</feature>
<keyword evidence="3 6" id="KW-0812">Transmembrane</keyword>
<dbReference type="PANTHER" id="PTHR34857">
    <property type="entry name" value="SLL0384 PROTEIN"/>
    <property type="match status" value="1"/>
</dbReference>
<dbReference type="InterPro" id="IPR051611">
    <property type="entry name" value="ECF_transporter_component"/>
</dbReference>
<evidence type="ECO:0000313" key="8">
    <source>
        <dbReference type="Proteomes" id="UP001466331"/>
    </source>
</evidence>
<dbReference type="EMBL" id="JBCHKQ010000002">
    <property type="protein sequence ID" value="MEM5948036.1"/>
    <property type="molecule type" value="Genomic_DNA"/>
</dbReference>
<comment type="subcellular location">
    <subcellularLocation>
        <location evidence="1">Membrane</location>
        <topology evidence="1">Multi-pass membrane protein</topology>
    </subcellularLocation>
</comment>
<keyword evidence="4 6" id="KW-1133">Transmembrane helix</keyword>
<evidence type="ECO:0000256" key="5">
    <source>
        <dbReference type="ARBA" id="ARBA00023136"/>
    </source>
</evidence>
<feature type="transmembrane region" description="Helical" evidence="6">
    <location>
        <begin position="188"/>
        <end position="215"/>
    </location>
</feature>
<feature type="transmembrane region" description="Helical" evidence="6">
    <location>
        <begin position="148"/>
        <end position="168"/>
    </location>
</feature>
<keyword evidence="8" id="KW-1185">Reference proteome</keyword>
<accession>A0ABU9UBJ0</accession>
<proteinExistence type="predicted"/>
<protein>
    <submittedName>
        <fullName evidence="7">Energy-coupling factor transporter transmembrane component T</fullName>
    </submittedName>
</protein>
<dbReference type="InterPro" id="IPR003339">
    <property type="entry name" value="ABC/ECF_trnsptr_transmembrane"/>
</dbReference>
<dbReference type="PANTHER" id="PTHR34857:SF2">
    <property type="entry name" value="SLL0384 PROTEIN"/>
    <property type="match status" value="1"/>
</dbReference>
<gene>
    <name evidence="7" type="ORF">WKV44_05730</name>
</gene>
<name>A0ABU9UBJ0_9SPIR</name>
<organism evidence="7 8">
    <name type="scientific">Rarispira pelagica</name>
    <dbReference type="NCBI Taxonomy" id="3141764"/>
    <lineage>
        <taxon>Bacteria</taxon>
        <taxon>Pseudomonadati</taxon>
        <taxon>Spirochaetota</taxon>
        <taxon>Spirochaetia</taxon>
        <taxon>Winmispirales</taxon>
        <taxon>Winmispiraceae</taxon>
        <taxon>Rarispira</taxon>
    </lineage>
</organism>
<keyword evidence="2" id="KW-1003">Cell membrane</keyword>
<dbReference type="Proteomes" id="UP001466331">
    <property type="component" value="Unassembled WGS sequence"/>
</dbReference>
<feature type="transmembrane region" description="Helical" evidence="6">
    <location>
        <begin position="65"/>
        <end position="82"/>
    </location>
</feature>
<dbReference type="CDD" id="cd16914">
    <property type="entry name" value="EcfT"/>
    <property type="match status" value="1"/>
</dbReference>
<evidence type="ECO:0000256" key="6">
    <source>
        <dbReference type="SAM" id="Phobius"/>
    </source>
</evidence>
<feature type="transmembrane region" description="Helical" evidence="6">
    <location>
        <begin position="102"/>
        <end position="123"/>
    </location>
</feature>
<evidence type="ECO:0000256" key="4">
    <source>
        <dbReference type="ARBA" id="ARBA00022989"/>
    </source>
</evidence>
<sequence length="268" mass="30009">MKSLALFNYNTTSKLLAMLDARGKFLIFLWLNLASMFASYTFLALLCASALLIARIEGTKGLLRSMRGIMFLAILVLLARSISYEGKELINLYGIKISREGLFYGIIFAIRLVLMVIWAHLLISSTRINELEAAIASITRHIPIMGKFANHIAGALSLMLSFLPLITSEASSISESLKARHLYPSKHPIRYIVALGSTLLANMLIRIITMTEALYVRFYNFDTMRQLPDKEHLKPALALTLIVIASFLLFIDRTILSPHLSVLLSSLF</sequence>
<dbReference type="Pfam" id="PF02361">
    <property type="entry name" value="CbiQ"/>
    <property type="match status" value="1"/>
</dbReference>
<evidence type="ECO:0000256" key="1">
    <source>
        <dbReference type="ARBA" id="ARBA00004141"/>
    </source>
</evidence>
<evidence type="ECO:0000256" key="2">
    <source>
        <dbReference type="ARBA" id="ARBA00022475"/>
    </source>
</evidence>
<reference evidence="7 8" key="1">
    <citation type="submission" date="2024-03" db="EMBL/GenBank/DDBJ databases">
        <title>Ignisphaera cupida sp. nov., a hyperthermophilic hydrolytic archaeon from a hot spring of Kamchatka, and proposal of Ignisphaeraceae fam. nov.</title>
        <authorList>
            <person name="Podosokorskaya O.A."/>
            <person name="Elcheninov A.G."/>
            <person name="Maltseva A.I."/>
            <person name="Zayulina K.S."/>
            <person name="Novikov A."/>
            <person name="Merkel A.Y."/>
        </authorList>
    </citation>
    <scope>NUCLEOTIDE SEQUENCE [LARGE SCALE GENOMIC DNA]</scope>
    <source>
        <strain evidence="7 8">38H-sp</strain>
    </source>
</reference>
<comment type="caution">
    <text evidence="7">The sequence shown here is derived from an EMBL/GenBank/DDBJ whole genome shotgun (WGS) entry which is preliminary data.</text>
</comment>